<reference evidence="4" key="2">
    <citation type="submission" date="2016-11" db="UniProtKB">
        <authorList>
            <consortium name="WormBaseParasite"/>
        </authorList>
    </citation>
    <scope>IDENTIFICATION</scope>
</reference>
<dbReference type="Pfam" id="PF01652">
    <property type="entry name" value="IF4E"/>
    <property type="match status" value="1"/>
</dbReference>
<name>A0A1I7W228_LOALO</name>
<dbReference type="SUPFAM" id="SSF55418">
    <property type="entry name" value="eIF4e-like"/>
    <property type="match status" value="1"/>
</dbReference>
<evidence type="ECO:0000313" key="4">
    <source>
        <dbReference type="WBParaSite" id="EN70_8745"/>
    </source>
</evidence>
<evidence type="ECO:0000256" key="1">
    <source>
        <dbReference type="ARBA" id="ARBA00032656"/>
    </source>
</evidence>
<dbReference type="AlphaFoldDB" id="A0A1I7W228"/>
<dbReference type="PROSITE" id="PS00813">
    <property type="entry name" value="IF4E"/>
    <property type="match status" value="1"/>
</dbReference>
<proteinExistence type="inferred from homology"/>
<dbReference type="PANTHER" id="PTHR11960:SF18">
    <property type="entry name" value="EUKARYOTIC TRANSLATION INITIATION FACTOR 4E HOMOLOGOUS PROTEIN, ISOFORM B"/>
    <property type="match status" value="1"/>
</dbReference>
<dbReference type="FunFam" id="3.30.760.10:FF:000014">
    <property type="entry name" value="Eukaryotic translation initiation factor 4E-4"/>
    <property type="match status" value="1"/>
</dbReference>
<dbReference type="PANTHER" id="PTHR11960">
    <property type="entry name" value="EUKARYOTIC TRANSLATION INITIATION FACTOR 4E RELATED"/>
    <property type="match status" value="1"/>
</dbReference>
<protein>
    <recommendedName>
        <fullName evidence="1">eIF-4F 25 kDa subunit</fullName>
    </recommendedName>
</protein>
<dbReference type="GO" id="GO:0000340">
    <property type="term" value="F:RNA 7-methylguanosine cap binding"/>
    <property type="evidence" value="ECO:0007669"/>
    <property type="project" value="TreeGrafter"/>
</dbReference>
<organism evidence="3 4">
    <name type="scientific">Loa loa</name>
    <name type="common">Eye worm</name>
    <name type="synonym">Filaria loa</name>
    <dbReference type="NCBI Taxonomy" id="7209"/>
    <lineage>
        <taxon>Eukaryota</taxon>
        <taxon>Metazoa</taxon>
        <taxon>Ecdysozoa</taxon>
        <taxon>Nematoda</taxon>
        <taxon>Chromadorea</taxon>
        <taxon>Rhabditida</taxon>
        <taxon>Spirurina</taxon>
        <taxon>Spiruromorpha</taxon>
        <taxon>Filarioidea</taxon>
        <taxon>Onchocercidae</taxon>
        <taxon>Loa</taxon>
    </lineage>
</organism>
<comment type="similarity">
    <text evidence="2">Belongs to the eukaryotic initiation factor 4E family.</text>
</comment>
<dbReference type="Gene3D" id="3.30.760.10">
    <property type="entry name" value="RNA Cap, Translation Initiation Factor Eif4e"/>
    <property type="match status" value="1"/>
</dbReference>
<reference evidence="3" key="1">
    <citation type="submission" date="2012-04" db="EMBL/GenBank/DDBJ databases">
        <title>The Genome Sequence of Loa loa.</title>
        <authorList>
            <consortium name="The Broad Institute Genome Sequencing Platform"/>
            <consortium name="Broad Institute Genome Sequencing Center for Infectious Disease"/>
            <person name="Nutman T.B."/>
            <person name="Fink D.L."/>
            <person name="Russ C."/>
            <person name="Young S."/>
            <person name="Zeng Q."/>
            <person name="Gargeya S."/>
            <person name="Alvarado L."/>
            <person name="Berlin A."/>
            <person name="Chapman S.B."/>
            <person name="Chen Z."/>
            <person name="Freedman E."/>
            <person name="Gellesch M."/>
            <person name="Goldberg J."/>
            <person name="Griggs A."/>
            <person name="Gujja S."/>
            <person name="Heilman E.R."/>
            <person name="Heiman D."/>
            <person name="Howarth C."/>
            <person name="Mehta T."/>
            <person name="Neiman D."/>
            <person name="Pearson M."/>
            <person name="Roberts A."/>
            <person name="Saif S."/>
            <person name="Shea T."/>
            <person name="Shenoy N."/>
            <person name="Sisk P."/>
            <person name="Stolte C."/>
            <person name="Sykes S."/>
            <person name="White J."/>
            <person name="Yandava C."/>
            <person name="Haas B."/>
            <person name="Henn M.R."/>
            <person name="Nusbaum C."/>
            <person name="Birren B."/>
        </authorList>
    </citation>
    <scope>NUCLEOTIDE SEQUENCE [LARGE SCALE GENOMIC DNA]</scope>
</reference>
<dbReference type="GO" id="GO:0003743">
    <property type="term" value="F:translation initiation factor activity"/>
    <property type="evidence" value="ECO:0007669"/>
    <property type="project" value="UniProtKB-KW"/>
</dbReference>
<keyword evidence="2" id="KW-0648">Protein biosynthesis</keyword>
<keyword evidence="2" id="KW-0396">Initiation factor</keyword>
<sequence>MANIKPIWISYGLFTSNQINSTNAAWSQNYFSFSALGPYFFIKCQQFLTRRGSVVVSHECDIVGGRGYPERPGSTCNGYYGELICLMLGSLAKEESKISGDGNLLEAKELQQQPRSDLVLLVKPSTCNDSEHPLEFTYVFSYFVRPQGKFDPEDYALYVQPVASFNSVEQFWNTYCFLKRPADVTEKVDFHMFKEGIKPVWEDNANRKGGKWILRLKKGFSSRIWENLILAMIGEQFLVGEEICGAVCSIRNQEDIVSLWNRTADNLATTNRIRDTLRRVLNLPPNAILEYKRHDDCLKDQSSYRHTNVDLPRR</sequence>
<dbReference type="WBParaSite" id="EN70_8745">
    <property type="protein sequence ID" value="EN70_8745"/>
    <property type="gene ID" value="EN70_8745"/>
</dbReference>
<evidence type="ECO:0000313" key="3">
    <source>
        <dbReference type="Proteomes" id="UP000095285"/>
    </source>
</evidence>
<keyword evidence="3" id="KW-1185">Reference proteome</keyword>
<dbReference type="Proteomes" id="UP000095285">
    <property type="component" value="Unassembled WGS sequence"/>
</dbReference>
<dbReference type="GO" id="GO:0016281">
    <property type="term" value="C:eukaryotic translation initiation factor 4F complex"/>
    <property type="evidence" value="ECO:0007669"/>
    <property type="project" value="TreeGrafter"/>
</dbReference>
<keyword evidence="2" id="KW-0694">RNA-binding</keyword>
<dbReference type="InterPro" id="IPR019770">
    <property type="entry name" value="TIF_eIF_4E_CS"/>
</dbReference>
<evidence type="ECO:0000256" key="2">
    <source>
        <dbReference type="RuleBase" id="RU004374"/>
    </source>
</evidence>
<accession>A0A1I7W228</accession>
<dbReference type="InterPro" id="IPR023398">
    <property type="entry name" value="TIF_eIF4e-like"/>
</dbReference>
<dbReference type="InterPro" id="IPR001040">
    <property type="entry name" value="TIF_eIF_4E"/>
</dbReference>
<dbReference type="STRING" id="7209.A0A1I7W228"/>
<dbReference type="eggNOG" id="KOG1669">
    <property type="taxonomic scope" value="Eukaryota"/>
</dbReference>